<protein>
    <recommendedName>
        <fullName evidence="7">Fork-head domain-containing protein</fullName>
    </recommendedName>
</protein>
<sequence length="543" mass="58795">MSPQYVKMEPEYSSHPANASLYACQETIQYDTTPESQQAGFEHYALHNSPAAAVYAFQACSNQSSPRSSWGSADQFRSLSQQPYPDMSYLPSATSYPASGGYTPSQSFDGSEPSFQLQQDDQFGVYQTAPYPMAAHDGLSAVSELARPLSACSSSFDGLKAEIDLPSPTIKSELGDYPAEISSRHHCPSPQSSTVDSPASGGGGTPGNVSSSKQEEPYAQLIYRAFMSTPRHAMTLQDLYQWFRENTDKGKSDTKGWQNSIRHNLSMNQAFTKRERRHSSAFSNDGIDGSGRLCLSSDAGVSDNKNAKSTEWYLEPYFAKHGVISTTRYRSKNNPRHPGRQGGGYHHRGRDAHLGSPSAGHSNGKKGSHGGGSGSRSRSSRHHGHATNTSSPMHTLAQHYNPSMAAAHHQLHAGHHPLTSMIGDVAAYGAAATAYIDYSTHAAMYAADYAHPHAHAPCSESGVDEPMTPEPSYSDSLLLPDLHRVAAPSSSSRSSNGSYDLDAGYPYPHPAATVGSVEVGVYDEMVERFEWPDDRAAAYHPQY</sequence>
<dbReference type="Gene3D" id="1.10.10.10">
    <property type="entry name" value="Winged helix-like DNA-binding domain superfamily/Winged helix DNA-binding domain"/>
    <property type="match status" value="1"/>
</dbReference>
<dbReference type="InterPro" id="IPR036388">
    <property type="entry name" value="WH-like_DNA-bd_sf"/>
</dbReference>
<comment type="subcellular location">
    <subcellularLocation>
        <location evidence="5">Nucleus</location>
    </subcellularLocation>
</comment>
<dbReference type="Proteomes" id="UP001175000">
    <property type="component" value="Unassembled WGS sequence"/>
</dbReference>
<keyword evidence="4 5" id="KW-0539">Nucleus</keyword>
<feature type="region of interest" description="Disordered" evidence="6">
    <location>
        <begin position="326"/>
        <end position="395"/>
    </location>
</feature>
<dbReference type="SUPFAM" id="SSF46785">
    <property type="entry name" value="Winged helix' DNA-binding domain"/>
    <property type="match status" value="1"/>
</dbReference>
<name>A0AA39XCH0_9PEZI</name>
<gene>
    <name evidence="8" type="ORF">B0T14DRAFT_559201</name>
</gene>
<keyword evidence="2 5" id="KW-0238">DNA-binding</keyword>
<dbReference type="EMBL" id="JAULSU010000001">
    <property type="protein sequence ID" value="KAK0631398.1"/>
    <property type="molecule type" value="Genomic_DNA"/>
</dbReference>
<keyword evidence="3" id="KW-0804">Transcription</keyword>
<dbReference type="PANTHER" id="PTHR46078">
    <property type="entry name" value="FORKHEAD BOX PROTEIN J2 FAMILY MEMBER"/>
    <property type="match status" value="1"/>
</dbReference>
<dbReference type="InterPro" id="IPR036390">
    <property type="entry name" value="WH_DNA-bd_sf"/>
</dbReference>
<evidence type="ECO:0000256" key="5">
    <source>
        <dbReference type="PROSITE-ProRule" id="PRU00089"/>
    </source>
</evidence>
<dbReference type="InterPro" id="IPR030456">
    <property type="entry name" value="TF_fork_head_CS_2"/>
</dbReference>
<accession>A0AA39XCH0</accession>
<dbReference type="InterPro" id="IPR045912">
    <property type="entry name" value="FOXJ2/3-like"/>
</dbReference>
<evidence type="ECO:0000313" key="9">
    <source>
        <dbReference type="Proteomes" id="UP001175000"/>
    </source>
</evidence>
<keyword evidence="1" id="KW-0805">Transcription regulation</keyword>
<organism evidence="8 9">
    <name type="scientific">Immersiella caudata</name>
    <dbReference type="NCBI Taxonomy" id="314043"/>
    <lineage>
        <taxon>Eukaryota</taxon>
        <taxon>Fungi</taxon>
        <taxon>Dikarya</taxon>
        <taxon>Ascomycota</taxon>
        <taxon>Pezizomycotina</taxon>
        <taxon>Sordariomycetes</taxon>
        <taxon>Sordariomycetidae</taxon>
        <taxon>Sordariales</taxon>
        <taxon>Lasiosphaeriaceae</taxon>
        <taxon>Immersiella</taxon>
    </lineage>
</organism>
<dbReference type="GO" id="GO:0000978">
    <property type="term" value="F:RNA polymerase II cis-regulatory region sequence-specific DNA binding"/>
    <property type="evidence" value="ECO:0007669"/>
    <property type="project" value="TreeGrafter"/>
</dbReference>
<dbReference type="InterPro" id="IPR001766">
    <property type="entry name" value="Fork_head_dom"/>
</dbReference>
<dbReference type="PROSITE" id="PS00658">
    <property type="entry name" value="FORK_HEAD_2"/>
    <property type="match status" value="1"/>
</dbReference>
<dbReference type="Pfam" id="PF00250">
    <property type="entry name" value="Forkhead"/>
    <property type="match status" value="1"/>
</dbReference>
<evidence type="ECO:0000313" key="8">
    <source>
        <dbReference type="EMBL" id="KAK0631398.1"/>
    </source>
</evidence>
<keyword evidence="9" id="KW-1185">Reference proteome</keyword>
<dbReference type="GO" id="GO:0005634">
    <property type="term" value="C:nucleus"/>
    <property type="evidence" value="ECO:0007669"/>
    <property type="project" value="UniProtKB-SubCell"/>
</dbReference>
<dbReference type="PRINTS" id="PR00053">
    <property type="entry name" value="FORKHEAD"/>
</dbReference>
<reference evidence="8" key="1">
    <citation type="submission" date="2023-06" db="EMBL/GenBank/DDBJ databases">
        <title>Genome-scale phylogeny and comparative genomics of the fungal order Sordariales.</title>
        <authorList>
            <consortium name="Lawrence Berkeley National Laboratory"/>
            <person name="Hensen N."/>
            <person name="Bonometti L."/>
            <person name="Westerberg I."/>
            <person name="Brannstrom I.O."/>
            <person name="Guillou S."/>
            <person name="Cros-Aarteil S."/>
            <person name="Calhoun S."/>
            <person name="Haridas S."/>
            <person name="Kuo A."/>
            <person name="Mondo S."/>
            <person name="Pangilinan J."/>
            <person name="Riley R."/>
            <person name="Labutti K."/>
            <person name="Andreopoulos B."/>
            <person name="Lipzen A."/>
            <person name="Chen C."/>
            <person name="Yanf M."/>
            <person name="Daum C."/>
            <person name="Ng V."/>
            <person name="Clum A."/>
            <person name="Steindorff A."/>
            <person name="Ohm R."/>
            <person name="Martin F."/>
            <person name="Silar P."/>
            <person name="Natvig D."/>
            <person name="Lalanne C."/>
            <person name="Gautier V."/>
            <person name="Ament-Velasquez S.L."/>
            <person name="Kruys A."/>
            <person name="Hutchinson M.I."/>
            <person name="Powell A.J."/>
            <person name="Barry K."/>
            <person name="Miller A.N."/>
            <person name="Grigoriev I.V."/>
            <person name="Debuchy R."/>
            <person name="Gladieux P."/>
            <person name="Thoren M.H."/>
            <person name="Johannesson H."/>
        </authorList>
    </citation>
    <scope>NUCLEOTIDE SEQUENCE</scope>
    <source>
        <strain evidence="8">CBS 606.72</strain>
    </source>
</reference>
<evidence type="ECO:0000256" key="6">
    <source>
        <dbReference type="SAM" id="MobiDB-lite"/>
    </source>
</evidence>
<evidence type="ECO:0000256" key="3">
    <source>
        <dbReference type="ARBA" id="ARBA00023163"/>
    </source>
</evidence>
<evidence type="ECO:0000256" key="2">
    <source>
        <dbReference type="ARBA" id="ARBA00023125"/>
    </source>
</evidence>
<proteinExistence type="predicted"/>
<dbReference type="SMART" id="SM00339">
    <property type="entry name" value="FH"/>
    <property type="match status" value="1"/>
</dbReference>
<dbReference type="GO" id="GO:0000981">
    <property type="term" value="F:DNA-binding transcription factor activity, RNA polymerase II-specific"/>
    <property type="evidence" value="ECO:0007669"/>
    <property type="project" value="TreeGrafter"/>
</dbReference>
<dbReference type="PROSITE" id="PS50039">
    <property type="entry name" value="FORK_HEAD_3"/>
    <property type="match status" value="1"/>
</dbReference>
<dbReference type="AlphaFoldDB" id="A0AA39XCH0"/>
<feature type="DNA-binding region" description="Fork-head" evidence="5">
    <location>
        <begin position="213"/>
        <end position="333"/>
    </location>
</feature>
<evidence type="ECO:0000256" key="1">
    <source>
        <dbReference type="ARBA" id="ARBA00023015"/>
    </source>
</evidence>
<evidence type="ECO:0000256" key="4">
    <source>
        <dbReference type="ARBA" id="ARBA00023242"/>
    </source>
</evidence>
<evidence type="ECO:0000259" key="7">
    <source>
        <dbReference type="PROSITE" id="PS50039"/>
    </source>
</evidence>
<feature type="region of interest" description="Disordered" evidence="6">
    <location>
        <begin position="180"/>
        <end position="214"/>
    </location>
</feature>
<comment type="caution">
    <text evidence="8">The sequence shown here is derived from an EMBL/GenBank/DDBJ whole genome shotgun (WGS) entry which is preliminary data.</text>
</comment>
<feature type="compositionally biased region" description="Basic residues" evidence="6">
    <location>
        <begin position="329"/>
        <end position="350"/>
    </location>
</feature>
<dbReference type="PROSITE" id="PS51257">
    <property type="entry name" value="PROKAR_LIPOPROTEIN"/>
    <property type="match status" value="1"/>
</dbReference>
<dbReference type="PANTHER" id="PTHR46078:SF2">
    <property type="entry name" value="FORK-HEAD DOMAIN-CONTAINING PROTEIN"/>
    <property type="match status" value="1"/>
</dbReference>
<feature type="region of interest" description="Disordered" evidence="6">
    <location>
        <begin position="455"/>
        <end position="476"/>
    </location>
</feature>
<feature type="domain" description="Fork-head" evidence="7">
    <location>
        <begin position="213"/>
        <end position="333"/>
    </location>
</feature>